<evidence type="ECO:0000313" key="2">
    <source>
        <dbReference type="RefSeq" id="XP_005097246.1"/>
    </source>
</evidence>
<evidence type="ECO:0000313" key="1">
    <source>
        <dbReference type="Proteomes" id="UP000694888"/>
    </source>
</evidence>
<gene>
    <name evidence="2" type="primary">LOC101848516</name>
</gene>
<keyword evidence="1" id="KW-1185">Reference proteome</keyword>
<dbReference type="Pfam" id="PF09612">
    <property type="entry name" value="HtrL_YibB"/>
    <property type="match status" value="1"/>
</dbReference>
<reference evidence="2" key="1">
    <citation type="submission" date="2025-08" db="UniProtKB">
        <authorList>
            <consortium name="RefSeq"/>
        </authorList>
    </citation>
    <scope>IDENTIFICATION</scope>
</reference>
<sequence length="204" mass="23292">MDIMDLEYFPLLKDITNIMQSQQFQAGNENYRQGKVEGTNPLYNMVTNSKVSLVHQAIRTNPFGSDYFVWLDGGYGHGDATLYPPDGVWNPEQLWMYPNKVSFVALYPLTPNNSELDNLHKVDTALIAGGLFAGGTAAMERYYNLHREVMQMYMQRGSIDDDQTTFSDCYYKQPDNFRPVLGDWYDLLKPFRPTEKTKAGTAKG</sequence>
<organism evidence="1 2">
    <name type="scientific">Aplysia californica</name>
    <name type="common">California sea hare</name>
    <dbReference type="NCBI Taxonomy" id="6500"/>
    <lineage>
        <taxon>Eukaryota</taxon>
        <taxon>Metazoa</taxon>
        <taxon>Spiralia</taxon>
        <taxon>Lophotrochozoa</taxon>
        <taxon>Mollusca</taxon>
        <taxon>Gastropoda</taxon>
        <taxon>Heterobranchia</taxon>
        <taxon>Euthyneura</taxon>
        <taxon>Tectipleura</taxon>
        <taxon>Aplysiida</taxon>
        <taxon>Aplysioidea</taxon>
        <taxon>Aplysiidae</taxon>
        <taxon>Aplysia</taxon>
    </lineage>
</organism>
<accession>A0ABM0JMM2</accession>
<dbReference type="InterPro" id="IPR011735">
    <property type="entry name" value="WlaTC/HtrL_glycosyltransf"/>
</dbReference>
<dbReference type="Proteomes" id="UP000694888">
    <property type="component" value="Unplaced"/>
</dbReference>
<dbReference type="RefSeq" id="XP_005097246.1">
    <property type="nucleotide sequence ID" value="XM_005097189.3"/>
</dbReference>
<name>A0ABM0JMM2_APLCA</name>
<proteinExistence type="predicted"/>
<protein>
    <submittedName>
        <fullName evidence="2">Protein HtrL</fullName>
    </submittedName>
</protein>
<dbReference type="GeneID" id="101848516"/>